<dbReference type="InterPro" id="IPR016181">
    <property type="entry name" value="Acyl_CoA_acyltransferase"/>
</dbReference>
<dbReference type="EMBL" id="CP042912">
    <property type="protein sequence ID" value="QEG20216.1"/>
    <property type="molecule type" value="Genomic_DNA"/>
</dbReference>
<sequence length="223" mass="25475">MKIIKALREKGIRTCVAIAFDRLVPSWLMRMRRFNVYEMDPESVSSPVEAADIVVRWSTSEAETQAVEKFMGPQRSVVDVGAEHMKVCFAEVDGELAGAIWMTSNIFMESGLTVRYELSDQQVWLFGAYVEKRFRRHGVYSRILEFILPDLEAAGKSQILLSVNPDNIASRKVHERHARRTVGTAYAFRFLGIAMCTTVGDIAINRRFTWNHRSNPIVLRFAK</sequence>
<dbReference type="STRING" id="980251.GCA_001642875_03698"/>
<evidence type="ECO:0000313" key="3">
    <source>
        <dbReference type="Proteomes" id="UP000322214"/>
    </source>
</evidence>
<dbReference type="AlphaFoldDB" id="A0A5B9P6D5"/>
<dbReference type="Gene3D" id="3.40.630.30">
    <property type="match status" value="1"/>
</dbReference>
<protein>
    <submittedName>
        <fullName evidence="2">Acetyltransferase (GNAT) family protein</fullName>
    </submittedName>
</protein>
<gene>
    <name evidence="2" type="ORF">MFFC18_00630</name>
</gene>
<dbReference type="InterPro" id="IPR000182">
    <property type="entry name" value="GNAT_dom"/>
</dbReference>
<evidence type="ECO:0000259" key="1">
    <source>
        <dbReference type="PROSITE" id="PS51186"/>
    </source>
</evidence>
<evidence type="ECO:0000313" key="2">
    <source>
        <dbReference type="EMBL" id="QEG20216.1"/>
    </source>
</evidence>
<organism evidence="2 3">
    <name type="scientific">Mariniblastus fucicola</name>
    <dbReference type="NCBI Taxonomy" id="980251"/>
    <lineage>
        <taxon>Bacteria</taxon>
        <taxon>Pseudomonadati</taxon>
        <taxon>Planctomycetota</taxon>
        <taxon>Planctomycetia</taxon>
        <taxon>Pirellulales</taxon>
        <taxon>Pirellulaceae</taxon>
        <taxon>Mariniblastus</taxon>
    </lineage>
</organism>
<dbReference type="SUPFAM" id="SSF55729">
    <property type="entry name" value="Acyl-CoA N-acyltransferases (Nat)"/>
    <property type="match status" value="1"/>
</dbReference>
<dbReference type="KEGG" id="mff:MFFC18_00630"/>
<dbReference type="GO" id="GO:0016747">
    <property type="term" value="F:acyltransferase activity, transferring groups other than amino-acyl groups"/>
    <property type="evidence" value="ECO:0007669"/>
    <property type="project" value="InterPro"/>
</dbReference>
<proteinExistence type="predicted"/>
<dbReference type="OrthoDB" id="280622at2"/>
<keyword evidence="3" id="KW-1185">Reference proteome</keyword>
<accession>A0A5B9P6D5</accession>
<name>A0A5B9P6D5_9BACT</name>
<dbReference type="CDD" id="cd04301">
    <property type="entry name" value="NAT_SF"/>
    <property type="match status" value="1"/>
</dbReference>
<dbReference type="Pfam" id="PF00583">
    <property type="entry name" value="Acetyltransf_1"/>
    <property type="match status" value="1"/>
</dbReference>
<dbReference type="RefSeq" id="WP_075085717.1">
    <property type="nucleotide sequence ID" value="NZ_CP042912.1"/>
</dbReference>
<dbReference type="Proteomes" id="UP000322214">
    <property type="component" value="Chromosome"/>
</dbReference>
<dbReference type="PROSITE" id="PS51186">
    <property type="entry name" value="GNAT"/>
    <property type="match status" value="1"/>
</dbReference>
<feature type="domain" description="N-acetyltransferase" evidence="1">
    <location>
        <begin position="34"/>
        <end position="211"/>
    </location>
</feature>
<keyword evidence="2" id="KW-0808">Transferase</keyword>
<reference evidence="2 3" key="1">
    <citation type="submission" date="2019-08" db="EMBL/GenBank/DDBJ databases">
        <title>Deep-cultivation of Planctomycetes and their phenomic and genomic characterization uncovers novel biology.</title>
        <authorList>
            <person name="Wiegand S."/>
            <person name="Jogler M."/>
            <person name="Boedeker C."/>
            <person name="Pinto D."/>
            <person name="Vollmers J."/>
            <person name="Rivas-Marin E."/>
            <person name="Kohn T."/>
            <person name="Peeters S.H."/>
            <person name="Heuer A."/>
            <person name="Rast P."/>
            <person name="Oberbeckmann S."/>
            <person name="Bunk B."/>
            <person name="Jeske O."/>
            <person name="Meyerdierks A."/>
            <person name="Storesund J.E."/>
            <person name="Kallscheuer N."/>
            <person name="Luecker S."/>
            <person name="Lage O.M."/>
            <person name="Pohl T."/>
            <person name="Merkel B.J."/>
            <person name="Hornburger P."/>
            <person name="Mueller R.-W."/>
            <person name="Bruemmer F."/>
            <person name="Labrenz M."/>
            <person name="Spormann A.M."/>
            <person name="Op den Camp H."/>
            <person name="Overmann J."/>
            <person name="Amann R."/>
            <person name="Jetten M.S.M."/>
            <person name="Mascher T."/>
            <person name="Medema M.H."/>
            <person name="Devos D.P."/>
            <person name="Kaster A.-K."/>
            <person name="Ovreas L."/>
            <person name="Rohde M."/>
            <person name="Galperin M.Y."/>
            <person name="Jogler C."/>
        </authorList>
    </citation>
    <scope>NUCLEOTIDE SEQUENCE [LARGE SCALE GENOMIC DNA]</scope>
    <source>
        <strain evidence="2 3">FC18</strain>
    </source>
</reference>